<feature type="region of interest" description="Disordered" evidence="6">
    <location>
        <begin position="47"/>
        <end position="82"/>
    </location>
</feature>
<dbReference type="EMBL" id="OZ004256">
    <property type="protein sequence ID" value="CAK7904814.1"/>
    <property type="molecule type" value="Genomic_DNA"/>
</dbReference>
<accession>A0ABP0EBA6</accession>
<evidence type="ECO:0000313" key="9">
    <source>
        <dbReference type="Proteomes" id="UP001497600"/>
    </source>
</evidence>
<dbReference type="InterPro" id="IPR011009">
    <property type="entry name" value="Kinase-like_dom_sf"/>
</dbReference>
<keyword evidence="4 8" id="KW-0418">Kinase</keyword>
<feature type="compositionally biased region" description="Low complexity" evidence="6">
    <location>
        <begin position="66"/>
        <end position="75"/>
    </location>
</feature>
<evidence type="ECO:0000256" key="6">
    <source>
        <dbReference type="SAM" id="MobiDB-lite"/>
    </source>
</evidence>
<dbReference type="InterPro" id="IPR000719">
    <property type="entry name" value="Prot_kinase_dom"/>
</dbReference>
<keyword evidence="5" id="KW-0067">ATP-binding</keyword>
<keyword evidence="9" id="KW-1185">Reference proteome</keyword>
<protein>
    <submittedName>
        <fullName evidence="8">Serine/threonine-protein kinase Rck2p</fullName>
    </submittedName>
</protein>
<evidence type="ECO:0000256" key="5">
    <source>
        <dbReference type="ARBA" id="ARBA00022840"/>
    </source>
</evidence>
<keyword evidence="1" id="KW-0723">Serine/threonine-protein kinase</keyword>
<evidence type="ECO:0000256" key="2">
    <source>
        <dbReference type="ARBA" id="ARBA00022679"/>
    </source>
</evidence>
<gene>
    <name evidence="8" type="primary">RCK2</name>
    <name evidence="8" type="ORF">CAAN4_D11166</name>
</gene>
<name>A0ABP0EBA6_9ASCO</name>
<dbReference type="InterPro" id="IPR030616">
    <property type="entry name" value="Aur-like"/>
</dbReference>
<evidence type="ECO:0000256" key="3">
    <source>
        <dbReference type="ARBA" id="ARBA00022741"/>
    </source>
</evidence>
<dbReference type="Pfam" id="PF00069">
    <property type="entry name" value="Pkinase"/>
    <property type="match status" value="1"/>
</dbReference>
<dbReference type="Gene3D" id="1.10.510.10">
    <property type="entry name" value="Transferase(Phosphotransferase) domain 1"/>
    <property type="match status" value="1"/>
</dbReference>
<dbReference type="GO" id="GO:0016301">
    <property type="term" value="F:kinase activity"/>
    <property type="evidence" value="ECO:0007669"/>
    <property type="project" value="UniProtKB-KW"/>
</dbReference>
<dbReference type="PANTHER" id="PTHR24350">
    <property type="entry name" value="SERINE/THREONINE-PROTEIN KINASE IAL-RELATED"/>
    <property type="match status" value="1"/>
</dbReference>
<sequence length="599" mass="67197">MFENLKAFIRHGKQANELKMKPLEIGNPTLVDSGALDFSSLSNLPSLSDGLDNVSQYQQSPPPPEYQQQQKQQQQLADQHATYEQPQQVYQEPIIEVQPDVTEKSGAEQKQQNYGNYDAATQIVEQENLQKQKGKKYPNLDKYTILEQMGEGAFSVVYKAQNNTSGELVAIKILRKFQMDQAQKQSVLKEVTIMRQLLHENIVKFIEFIDSDQYYYIVQELAVGGEIFTAIVNYTYLSEDLSRHVIRQVGQAIRYLHEEVGIVHRDIKPENVLFKPIEVKPSSNPASKLRKSDDANTKRDEGEFIPGIGGGGIGTVQLADFGLSKQIWEHNTKTPCGTVGYTAPEIVRDERYSKEVDMWAIGCVLYTLLCGFPPFYDERIESLTEKVAKGEYTFLAPWWDEISPLAKNCVSKLLTVDPSKRYTIDDFLNDPWIQMGETEAGIAKDIVAPPKKVAAAPTQDFSQASRQSNVSTTQAARYSKKYMNSDLYSPAANALREAFDISAAVHRMGEEAALSNRFGGSNDIQALVEEEEEENEHEENSQGIILPQSNIPVTKRQAPRFQQKVAGGAGNMNSDMFDLNLGGASILERRKHKQVPVGI</sequence>
<dbReference type="InterPro" id="IPR008271">
    <property type="entry name" value="Ser/Thr_kinase_AS"/>
</dbReference>
<organism evidence="8 9">
    <name type="scientific">[Candida] anglica</name>
    <dbReference type="NCBI Taxonomy" id="148631"/>
    <lineage>
        <taxon>Eukaryota</taxon>
        <taxon>Fungi</taxon>
        <taxon>Dikarya</taxon>
        <taxon>Ascomycota</taxon>
        <taxon>Saccharomycotina</taxon>
        <taxon>Pichiomycetes</taxon>
        <taxon>Debaryomycetaceae</taxon>
        <taxon>Kurtzmaniella</taxon>
    </lineage>
</organism>
<evidence type="ECO:0000313" key="8">
    <source>
        <dbReference type="EMBL" id="CAK7904814.1"/>
    </source>
</evidence>
<feature type="domain" description="Protein kinase" evidence="7">
    <location>
        <begin position="143"/>
        <end position="433"/>
    </location>
</feature>
<feature type="compositionally biased region" description="Basic and acidic residues" evidence="6">
    <location>
        <begin position="290"/>
        <end position="301"/>
    </location>
</feature>
<dbReference type="PROSITE" id="PS00108">
    <property type="entry name" value="PROTEIN_KINASE_ST"/>
    <property type="match status" value="1"/>
</dbReference>
<dbReference type="PROSITE" id="PS50011">
    <property type="entry name" value="PROTEIN_KINASE_DOM"/>
    <property type="match status" value="1"/>
</dbReference>
<keyword evidence="3" id="KW-0547">Nucleotide-binding</keyword>
<evidence type="ECO:0000256" key="4">
    <source>
        <dbReference type="ARBA" id="ARBA00022777"/>
    </source>
</evidence>
<feature type="region of interest" description="Disordered" evidence="6">
    <location>
        <begin position="282"/>
        <end position="301"/>
    </location>
</feature>
<evidence type="ECO:0000259" key="7">
    <source>
        <dbReference type="PROSITE" id="PS50011"/>
    </source>
</evidence>
<reference evidence="8 9" key="1">
    <citation type="submission" date="2024-01" db="EMBL/GenBank/DDBJ databases">
        <authorList>
            <consortium name="Genoscope - CEA"/>
            <person name="William W."/>
        </authorList>
    </citation>
    <scope>NUCLEOTIDE SEQUENCE [LARGE SCALE GENOMIC DNA]</scope>
    <source>
        <strain evidence="8 9">29B2s-10</strain>
    </source>
</reference>
<proteinExistence type="predicted"/>
<dbReference type="SUPFAM" id="SSF56112">
    <property type="entry name" value="Protein kinase-like (PK-like)"/>
    <property type="match status" value="1"/>
</dbReference>
<keyword evidence="2" id="KW-0808">Transferase</keyword>
<evidence type="ECO:0000256" key="1">
    <source>
        <dbReference type="ARBA" id="ARBA00022527"/>
    </source>
</evidence>
<dbReference type="SMART" id="SM00220">
    <property type="entry name" value="S_TKc"/>
    <property type="match status" value="1"/>
</dbReference>
<dbReference type="Proteomes" id="UP001497600">
    <property type="component" value="Chromosome D"/>
</dbReference>